<dbReference type="InterPro" id="IPR029039">
    <property type="entry name" value="Flavoprotein-like_sf"/>
</dbReference>
<protein>
    <submittedName>
        <fullName evidence="3">NAD(P)H-dependent oxidoreductase</fullName>
    </submittedName>
</protein>
<comment type="caution">
    <text evidence="3">The sequence shown here is derived from an EMBL/GenBank/DDBJ whole genome shotgun (WGS) entry which is preliminary data.</text>
</comment>
<dbReference type="SUPFAM" id="SSF52218">
    <property type="entry name" value="Flavoproteins"/>
    <property type="match status" value="1"/>
</dbReference>
<reference evidence="3" key="1">
    <citation type="submission" date="2021-04" db="EMBL/GenBank/DDBJ databases">
        <title>Taxonomic assessment of Weissella genus.</title>
        <authorList>
            <person name="Fanelli F."/>
            <person name="Chieffi D."/>
            <person name="Dell'Aquila A."/>
            <person name="Gyu-Sung C."/>
            <person name="Franz C.M.A.P."/>
            <person name="Fusco V."/>
        </authorList>
    </citation>
    <scope>NUCLEOTIDE SEQUENCE</scope>
    <source>
        <strain evidence="3">LMG 25373</strain>
    </source>
</reference>
<evidence type="ECO:0000259" key="2">
    <source>
        <dbReference type="Pfam" id="PF03358"/>
    </source>
</evidence>
<dbReference type="InterPro" id="IPR050712">
    <property type="entry name" value="NAD(P)H-dep_reductase"/>
</dbReference>
<evidence type="ECO:0000313" key="4">
    <source>
        <dbReference type="Proteomes" id="UP001057481"/>
    </source>
</evidence>
<dbReference type="Proteomes" id="UP001057481">
    <property type="component" value="Unassembled WGS sequence"/>
</dbReference>
<dbReference type="Pfam" id="PF03358">
    <property type="entry name" value="FMN_red"/>
    <property type="match status" value="1"/>
</dbReference>
<keyword evidence="4" id="KW-1185">Reference proteome</keyword>
<proteinExistence type="predicted"/>
<accession>A0ABT0VFY7</accession>
<feature type="compositionally biased region" description="Acidic residues" evidence="1">
    <location>
        <begin position="215"/>
        <end position="229"/>
    </location>
</feature>
<evidence type="ECO:0000256" key="1">
    <source>
        <dbReference type="SAM" id="MobiDB-lite"/>
    </source>
</evidence>
<sequence>MKLVGIVGSAAKESYNRFLLKYIAAEFGDLFELELLEVKDLPLFDQEATVTADSLINKYSDTIKAADGVIIATPEHNHTVGAALKSALEWLSYDVHPFNDKPVMVIGTSYYDQGTSRAQLHLRQILEAPGVNAITFPGHEFLLANAKDAFDEAHEIKDYRTVKFLEANLKEFKKFVKLIQRMDDEELVDDVAGASENADTAKAPVAPVTDKEIAADNEVDDVASASVDE</sequence>
<dbReference type="Gene3D" id="3.40.50.360">
    <property type="match status" value="1"/>
</dbReference>
<evidence type="ECO:0000313" key="3">
    <source>
        <dbReference type="EMBL" id="MCM2436736.1"/>
    </source>
</evidence>
<organism evidence="3 4">
    <name type="scientific">Periweissella beninensis</name>
    <dbReference type="NCBI Taxonomy" id="504936"/>
    <lineage>
        <taxon>Bacteria</taxon>
        <taxon>Bacillati</taxon>
        <taxon>Bacillota</taxon>
        <taxon>Bacilli</taxon>
        <taxon>Lactobacillales</taxon>
        <taxon>Lactobacillaceae</taxon>
        <taxon>Periweissella</taxon>
    </lineage>
</organism>
<dbReference type="InterPro" id="IPR005025">
    <property type="entry name" value="FMN_Rdtase-like_dom"/>
</dbReference>
<name>A0ABT0VFY7_9LACO</name>
<dbReference type="PANTHER" id="PTHR30543:SF21">
    <property type="entry name" value="NAD(P)H-DEPENDENT FMN REDUCTASE LOT6"/>
    <property type="match status" value="1"/>
</dbReference>
<feature type="region of interest" description="Disordered" evidence="1">
    <location>
        <begin position="194"/>
        <end position="229"/>
    </location>
</feature>
<feature type="domain" description="NADPH-dependent FMN reductase-like" evidence="2">
    <location>
        <begin position="1"/>
        <end position="147"/>
    </location>
</feature>
<dbReference type="RefSeq" id="WP_205143301.1">
    <property type="nucleotide sequence ID" value="NZ_JAFBDN010000004.1"/>
</dbReference>
<dbReference type="EMBL" id="JAGMVS010000039">
    <property type="protein sequence ID" value="MCM2436736.1"/>
    <property type="molecule type" value="Genomic_DNA"/>
</dbReference>
<dbReference type="PANTHER" id="PTHR30543">
    <property type="entry name" value="CHROMATE REDUCTASE"/>
    <property type="match status" value="1"/>
</dbReference>
<gene>
    <name evidence="3" type="ORF">KAK10_02165</name>
</gene>